<comment type="caution">
    <text evidence="1">The sequence shown here is derived from an EMBL/GenBank/DDBJ whole genome shotgun (WGS) entry which is preliminary data.</text>
</comment>
<evidence type="ECO:0000313" key="2">
    <source>
        <dbReference type="Proteomes" id="UP001060170"/>
    </source>
</evidence>
<dbReference type="Proteomes" id="UP001060170">
    <property type="component" value="Chromosome 10"/>
</dbReference>
<protein>
    <submittedName>
        <fullName evidence="1">Uncharacterized protein</fullName>
    </submittedName>
</protein>
<reference evidence="2" key="2">
    <citation type="journal article" date="2018" name="Mol. Plant Microbe Interact.">
        <title>Genome sequence resources for the wheat stripe rust pathogen (Puccinia striiformis f. sp. tritici) and the barley stripe rust pathogen (Puccinia striiformis f. sp. hordei).</title>
        <authorList>
            <person name="Xia C."/>
            <person name="Wang M."/>
            <person name="Yin C."/>
            <person name="Cornejo O.E."/>
            <person name="Hulbert S.H."/>
            <person name="Chen X."/>
        </authorList>
    </citation>
    <scope>NUCLEOTIDE SEQUENCE [LARGE SCALE GENOMIC DNA]</scope>
    <source>
        <strain evidence="2">93-210</strain>
    </source>
</reference>
<accession>A0ACC0E5Z3</accession>
<dbReference type="EMBL" id="CM045874">
    <property type="protein sequence ID" value="KAI7944806.1"/>
    <property type="molecule type" value="Genomic_DNA"/>
</dbReference>
<keyword evidence="2" id="KW-1185">Reference proteome</keyword>
<sequence>MDKKSEEKQHENKKYGNRNRGLKEINHPQDQIVPKGPASEVVLAGDETETSSLAVSHLRHSALEYTMSSAARRELCSSLALPARRELLPMMGFPQEIPLQPILQGMTINQKKKKKSGQRKLKLGNPEENSTEEVVSDDSSDYRERPHGRSDKKKENSLIPRTGMFTLTNN</sequence>
<name>A0ACC0E5Z3_9BASI</name>
<proteinExistence type="predicted"/>
<reference evidence="1 2" key="3">
    <citation type="journal article" date="2022" name="Microbiol. Spectr.">
        <title>Folding features and dynamics of 3D genome architecture in plant fungal pathogens.</title>
        <authorList>
            <person name="Xia C."/>
        </authorList>
    </citation>
    <scope>NUCLEOTIDE SEQUENCE [LARGE SCALE GENOMIC DNA]</scope>
    <source>
        <strain evidence="1 2">93-210</strain>
    </source>
</reference>
<organism evidence="1 2">
    <name type="scientific">Puccinia striiformis f. sp. tritici</name>
    <dbReference type="NCBI Taxonomy" id="168172"/>
    <lineage>
        <taxon>Eukaryota</taxon>
        <taxon>Fungi</taxon>
        <taxon>Dikarya</taxon>
        <taxon>Basidiomycota</taxon>
        <taxon>Pucciniomycotina</taxon>
        <taxon>Pucciniomycetes</taxon>
        <taxon>Pucciniales</taxon>
        <taxon>Pucciniaceae</taxon>
        <taxon>Puccinia</taxon>
    </lineage>
</organism>
<evidence type="ECO:0000313" key="1">
    <source>
        <dbReference type="EMBL" id="KAI7944806.1"/>
    </source>
</evidence>
<gene>
    <name evidence="1" type="ORF">MJO28_010501</name>
</gene>
<reference evidence="2" key="1">
    <citation type="journal article" date="2018" name="BMC Genomics">
        <title>Genomic insights into host adaptation between the wheat stripe rust pathogen (Puccinia striiformis f. sp. tritici) and the barley stripe rust pathogen (Puccinia striiformis f. sp. hordei).</title>
        <authorList>
            <person name="Xia C."/>
            <person name="Wang M."/>
            <person name="Yin C."/>
            <person name="Cornejo O.E."/>
            <person name="Hulbert S.H."/>
            <person name="Chen X."/>
        </authorList>
    </citation>
    <scope>NUCLEOTIDE SEQUENCE [LARGE SCALE GENOMIC DNA]</scope>
    <source>
        <strain evidence="2">93-210</strain>
    </source>
</reference>